<feature type="transmembrane region" description="Helical" evidence="1">
    <location>
        <begin position="16"/>
        <end position="39"/>
    </location>
</feature>
<evidence type="ECO:0000313" key="2">
    <source>
        <dbReference type="EMBL" id="SKB08865.1"/>
    </source>
</evidence>
<dbReference type="EMBL" id="FUYE01000030">
    <property type="protein sequence ID" value="SKB08865.1"/>
    <property type="molecule type" value="Genomic_DNA"/>
</dbReference>
<reference evidence="3" key="1">
    <citation type="submission" date="2017-02" db="EMBL/GenBank/DDBJ databases">
        <authorList>
            <person name="Varghese N."/>
            <person name="Submissions S."/>
        </authorList>
    </citation>
    <scope>NUCLEOTIDE SEQUENCE [LARGE SCALE GENOMIC DNA]</scope>
    <source>
        <strain evidence="3">ATCC 700200</strain>
    </source>
</reference>
<protein>
    <submittedName>
        <fullName evidence="2">Uncharacterized protein</fullName>
    </submittedName>
</protein>
<sequence length="112" mass="12489">MSSLHPVQSPSSTQRYIALGLSVVTLLCALLYWLIYAFVTAQAYAGVYNGPLLLIIGTIVTLPPAFVCTVIAMSLVGWRRSKLAWILLSSFSWPYIALFVYVIWSEVRSLFI</sequence>
<feature type="transmembrane region" description="Helical" evidence="1">
    <location>
        <begin position="51"/>
        <end position="76"/>
    </location>
</feature>
<organism evidence="2 3">
    <name type="scientific">Prosthecobacter debontii</name>
    <dbReference type="NCBI Taxonomy" id="48467"/>
    <lineage>
        <taxon>Bacteria</taxon>
        <taxon>Pseudomonadati</taxon>
        <taxon>Verrucomicrobiota</taxon>
        <taxon>Verrucomicrobiia</taxon>
        <taxon>Verrucomicrobiales</taxon>
        <taxon>Verrucomicrobiaceae</taxon>
        <taxon>Prosthecobacter</taxon>
    </lineage>
</organism>
<dbReference type="AlphaFoldDB" id="A0A1T4Z5Q3"/>
<keyword evidence="1" id="KW-0812">Transmembrane</keyword>
<gene>
    <name evidence="2" type="ORF">SAMN02745166_05047</name>
</gene>
<keyword evidence="3" id="KW-1185">Reference proteome</keyword>
<dbReference type="RefSeq" id="WP_139373501.1">
    <property type="nucleotide sequence ID" value="NZ_FUYE01000030.1"/>
</dbReference>
<keyword evidence="1" id="KW-1133">Transmembrane helix</keyword>
<proteinExistence type="predicted"/>
<feature type="transmembrane region" description="Helical" evidence="1">
    <location>
        <begin position="83"/>
        <end position="104"/>
    </location>
</feature>
<accession>A0A1T4Z5Q3</accession>
<name>A0A1T4Z5Q3_9BACT</name>
<keyword evidence="1" id="KW-0472">Membrane</keyword>
<evidence type="ECO:0000313" key="3">
    <source>
        <dbReference type="Proteomes" id="UP000190774"/>
    </source>
</evidence>
<dbReference type="Proteomes" id="UP000190774">
    <property type="component" value="Unassembled WGS sequence"/>
</dbReference>
<evidence type="ECO:0000256" key="1">
    <source>
        <dbReference type="SAM" id="Phobius"/>
    </source>
</evidence>